<feature type="transmembrane region" description="Helical" evidence="6">
    <location>
        <begin position="95"/>
        <end position="117"/>
    </location>
</feature>
<reference evidence="7 8" key="1">
    <citation type="journal article" date="2014" name="Genome Announc.">
        <title>Draft genome sequence of Sclerotinia borealis, a psychrophilic plant pathogenic fungus.</title>
        <authorList>
            <person name="Mardanov A.V."/>
            <person name="Beletsky A.V."/>
            <person name="Kadnikov V.V."/>
            <person name="Ignatov A.N."/>
            <person name="Ravin N.V."/>
        </authorList>
    </citation>
    <scope>NUCLEOTIDE SEQUENCE [LARGE SCALE GENOMIC DNA]</scope>
    <source>
        <strain evidence="8">F-4157</strain>
    </source>
</reference>
<dbReference type="AlphaFoldDB" id="W9C595"/>
<evidence type="ECO:0000313" key="7">
    <source>
        <dbReference type="EMBL" id="ESZ90873.1"/>
    </source>
</evidence>
<dbReference type="STRING" id="1432307.W9C595"/>
<feature type="transmembrane region" description="Helical" evidence="6">
    <location>
        <begin position="352"/>
        <end position="374"/>
    </location>
</feature>
<protein>
    <submittedName>
        <fullName evidence="7">Methionine permease</fullName>
    </submittedName>
</protein>
<evidence type="ECO:0000256" key="3">
    <source>
        <dbReference type="ARBA" id="ARBA00022989"/>
    </source>
</evidence>
<feature type="transmembrane region" description="Helical" evidence="6">
    <location>
        <begin position="301"/>
        <end position="323"/>
    </location>
</feature>
<dbReference type="EMBL" id="AYSA01000568">
    <property type="protein sequence ID" value="ESZ90873.1"/>
    <property type="molecule type" value="Genomic_DNA"/>
</dbReference>
<dbReference type="GO" id="GO:0015179">
    <property type="term" value="F:L-amino acid transmembrane transporter activity"/>
    <property type="evidence" value="ECO:0007669"/>
    <property type="project" value="TreeGrafter"/>
</dbReference>
<proteinExistence type="predicted"/>
<evidence type="ECO:0000256" key="4">
    <source>
        <dbReference type="ARBA" id="ARBA00023136"/>
    </source>
</evidence>
<gene>
    <name evidence="7" type="ORF">SBOR_8742</name>
</gene>
<dbReference type="GO" id="GO:0016020">
    <property type="term" value="C:membrane"/>
    <property type="evidence" value="ECO:0007669"/>
    <property type="project" value="UniProtKB-SubCell"/>
</dbReference>
<feature type="transmembrane region" description="Helical" evidence="6">
    <location>
        <begin position="395"/>
        <end position="418"/>
    </location>
</feature>
<dbReference type="Pfam" id="PF13520">
    <property type="entry name" value="AA_permease_2"/>
    <property type="match status" value="1"/>
</dbReference>
<feature type="transmembrane region" description="Helical" evidence="6">
    <location>
        <begin position="63"/>
        <end position="83"/>
    </location>
</feature>
<evidence type="ECO:0000256" key="1">
    <source>
        <dbReference type="ARBA" id="ARBA00004141"/>
    </source>
</evidence>
<feature type="transmembrane region" description="Helical" evidence="6">
    <location>
        <begin position="496"/>
        <end position="522"/>
    </location>
</feature>
<feature type="transmembrane region" description="Helical" evidence="6">
    <location>
        <begin position="185"/>
        <end position="207"/>
    </location>
</feature>
<dbReference type="OrthoDB" id="5982228at2759"/>
<name>W9C595_SCLBF</name>
<comment type="subcellular location">
    <subcellularLocation>
        <location evidence="1">Membrane</location>
        <topology evidence="1">Multi-pass membrane protein</topology>
    </subcellularLocation>
</comment>
<dbReference type="InterPro" id="IPR002293">
    <property type="entry name" value="AA/rel_permease1"/>
</dbReference>
<feature type="compositionally biased region" description="Low complexity" evidence="5">
    <location>
        <begin position="1"/>
        <end position="40"/>
    </location>
</feature>
<feature type="transmembrane region" description="Helical" evidence="6">
    <location>
        <begin position="213"/>
        <end position="234"/>
    </location>
</feature>
<dbReference type="FunFam" id="1.20.1740.10:FF:000025">
    <property type="entry name" value="High-affinity methionine permease"/>
    <property type="match status" value="1"/>
</dbReference>
<feature type="region of interest" description="Disordered" evidence="5">
    <location>
        <begin position="1"/>
        <end position="53"/>
    </location>
</feature>
<evidence type="ECO:0000256" key="6">
    <source>
        <dbReference type="SAM" id="Phobius"/>
    </source>
</evidence>
<sequence length="553" mass="60085">MSPATSSADSSALESEPLLSSRSTSTSTDSLSLSLSLSSPPSKPSRQIEDDTIPETSTLGRNLSWSSAYILVISRVIGSGIFATPGPILKTTGSIGLALLLWVAGSLLAWLGLQISLEYGCMLPRSGGEKIYLEFTYPRPRFLASTLVAVQAVLLGFTASNCIVFGEYVLFAFGIEGTEWGQKAIALGLLTCITIVHGCFLKTGIWIQNFLGWIKVGLVLFMALTGIFVVVFGVNLPQTEAPIPTLSREDFSWERLWEGSNWHWGTLTTAVFKVSYSYAGLSNLNNVLNEVKDPVRTLKTVAPAALLTACSLYLLANFAYLSVVPLEEVKESGQLIAALFFERIFGDIGGRILLPLAVAISAAGNVMVVTFTLARVNQEIARQGFLPYSKYFSSSAPFGAPLGGLIVHYIPSFLVIAIPPRGDVYNFILDVEGYPGQFAALAISLGLIYLRYTRPDLKRPFKAWLPAVWIRITVCLALIAGPFFKPKKGDADVGFWYATYAVVGVGIVLFGVGWWVLVFWALPRWGGYRVEEEVEVLGDGTSITRLIKVKGVE</sequence>
<dbReference type="Gene3D" id="1.20.1740.10">
    <property type="entry name" value="Amino acid/polyamine transporter I"/>
    <property type="match status" value="1"/>
</dbReference>
<accession>W9C595</accession>
<evidence type="ECO:0000313" key="8">
    <source>
        <dbReference type="Proteomes" id="UP000019487"/>
    </source>
</evidence>
<dbReference type="HOGENOM" id="CLU_013661_4_1_1"/>
<keyword evidence="3 6" id="KW-1133">Transmembrane helix</keyword>
<feature type="transmembrane region" description="Helical" evidence="6">
    <location>
        <begin position="142"/>
        <end position="173"/>
    </location>
</feature>
<keyword evidence="4 6" id="KW-0472">Membrane</keyword>
<evidence type="ECO:0000256" key="5">
    <source>
        <dbReference type="SAM" id="MobiDB-lite"/>
    </source>
</evidence>
<keyword evidence="8" id="KW-1185">Reference proteome</keyword>
<dbReference type="PANTHER" id="PTHR11785:SF532">
    <property type="entry name" value="TRANSPORTER, PUTATIVE (EUROFUNG)-RELATED"/>
    <property type="match status" value="1"/>
</dbReference>
<dbReference type="InterPro" id="IPR050598">
    <property type="entry name" value="AminoAcid_Transporter"/>
</dbReference>
<dbReference type="Proteomes" id="UP000019487">
    <property type="component" value="Unassembled WGS sequence"/>
</dbReference>
<feature type="transmembrane region" description="Helical" evidence="6">
    <location>
        <begin position="464"/>
        <end position="484"/>
    </location>
</feature>
<evidence type="ECO:0000256" key="2">
    <source>
        <dbReference type="ARBA" id="ARBA00022692"/>
    </source>
</evidence>
<dbReference type="PIRSF" id="PIRSF006060">
    <property type="entry name" value="AA_transporter"/>
    <property type="match status" value="1"/>
</dbReference>
<comment type="caution">
    <text evidence="7">The sequence shown here is derived from an EMBL/GenBank/DDBJ whole genome shotgun (WGS) entry which is preliminary data.</text>
</comment>
<keyword evidence="2 6" id="KW-0812">Transmembrane</keyword>
<organism evidence="7 8">
    <name type="scientific">Sclerotinia borealis (strain F-4128)</name>
    <dbReference type="NCBI Taxonomy" id="1432307"/>
    <lineage>
        <taxon>Eukaryota</taxon>
        <taxon>Fungi</taxon>
        <taxon>Dikarya</taxon>
        <taxon>Ascomycota</taxon>
        <taxon>Pezizomycotina</taxon>
        <taxon>Leotiomycetes</taxon>
        <taxon>Helotiales</taxon>
        <taxon>Sclerotiniaceae</taxon>
        <taxon>Sclerotinia</taxon>
    </lineage>
</organism>
<dbReference type="PANTHER" id="PTHR11785">
    <property type="entry name" value="AMINO ACID TRANSPORTER"/>
    <property type="match status" value="1"/>
</dbReference>
<feature type="transmembrane region" description="Helical" evidence="6">
    <location>
        <begin position="434"/>
        <end position="452"/>
    </location>
</feature>